<feature type="domain" description="Phage capsid-like C-terminal" evidence="2">
    <location>
        <begin position="112"/>
        <end position="399"/>
    </location>
</feature>
<dbReference type="Gene3D" id="3.30.2320.10">
    <property type="entry name" value="hypothetical protein PF0899 domain"/>
    <property type="match status" value="1"/>
</dbReference>
<keyword evidence="4" id="KW-1185">Reference proteome</keyword>
<dbReference type="OrthoDB" id="9786516at2"/>
<dbReference type="InterPro" id="IPR024455">
    <property type="entry name" value="Phage_capsid"/>
</dbReference>
<sequence>MTLETKEALENLTSSFESFKAANDQRLKELEEKGSTDVLTEEKLARINQDLDGLQQKMNRLYSASRRPALGDGDRPENDRETKAAFYDGFIRKGMVTGLEEKALNSLSGEDGGYTVPQELDRELEKRLRLLSPIRSDAKVVSIGSSRYKKLVNVGGIASGWVAETDARAETDTPKLAEIDPPLGELYANPAATQVMLDDAHFDVEQWLGEELAEEFAIQENAAFVAGDGVNKPKGFLTYTTSANEDTSRSFGEIQAIASGVDGDWAASDPADVLIDLVHSMKTGYRTGAKFYLNTGLLAEIRKFKDQDGNYLWRPGLESGAASSLLGYPVVEVADMPDRASGSLSVAFANMRRAYTVTDRMGTRILRDPYSHKPYIHFYTTKRVGGAVTNDQAIKLLQFAA</sequence>
<name>A0A501PCK4_9PROT</name>
<proteinExistence type="predicted"/>
<dbReference type="InterPro" id="IPR054612">
    <property type="entry name" value="Phage_capsid-like_C"/>
</dbReference>
<evidence type="ECO:0000313" key="4">
    <source>
        <dbReference type="Proteomes" id="UP000319148"/>
    </source>
</evidence>
<dbReference type="EMBL" id="VFIY01000018">
    <property type="protein sequence ID" value="TPD57752.1"/>
    <property type="molecule type" value="Genomic_DNA"/>
</dbReference>
<dbReference type="AlphaFoldDB" id="A0A501PCK4"/>
<dbReference type="Gene3D" id="3.30.2400.10">
    <property type="entry name" value="Major capsid protein gp5"/>
    <property type="match status" value="1"/>
</dbReference>
<comment type="subcellular location">
    <subcellularLocation>
        <location evidence="1">Virion</location>
    </subcellularLocation>
</comment>
<evidence type="ECO:0000313" key="3">
    <source>
        <dbReference type="EMBL" id="TPD57752.1"/>
    </source>
</evidence>
<dbReference type="NCBIfam" id="TIGR01554">
    <property type="entry name" value="major_cap_HK97"/>
    <property type="match status" value="1"/>
</dbReference>
<evidence type="ECO:0000259" key="2">
    <source>
        <dbReference type="Pfam" id="PF05065"/>
    </source>
</evidence>
<dbReference type="Proteomes" id="UP000319148">
    <property type="component" value="Unassembled WGS sequence"/>
</dbReference>
<organism evidence="3 4">
    <name type="scientific">Emcibacter nanhaiensis</name>
    <dbReference type="NCBI Taxonomy" id="1505037"/>
    <lineage>
        <taxon>Bacteria</taxon>
        <taxon>Pseudomonadati</taxon>
        <taxon>Pseudomonadota</taxon>
        <taxon>Alphaproteobacteria</taxon>
        <taxon>Emcibacterales</taxon>
        <taxon>Emcibacteraceae</taxon>
        <taxon>Emcibacter</taxon>
    </lineage>
</organism>
<reference evidence="4" key="1">
    <citation type="submission" date="2019-06" db="EMBL/GenBank/DDBJ databases">
        <title>The complete genome of Emcibacter congregatus ZYLT.</title>
        <authorList>
            <person name="Zhao Z."/>
        </authorList>
    </citation>
    <scope>NUCLEOTIDE SEQUENCE [LARGE SCALE GENOMIC DNA]</scope>
    <source>
        <strain evidence="4">MCCC 1A06723</strain>
    </source>
</reference>
<dbReference type="SUPFAM" id="SSF56563">
    <property type="entry name" value="Major capsid protein gp5"/>
    <property type="match status" value="1"/>
</dbReference>
<evidence type="ECO:0000256" key="1">
    <source>
        <dbReference type="ARBA" id="ARBA00004328"/>
    </source>
</evidence>
<accession>A0A501PCK4</accession>
<dbReference type="RefSeq" id="WP_139942068.1">
    <property type="nucleotide sequence ID" value="NZ_JBHSYP010000005.1"/>
</dbReference>
<gene>
    <name evidence="3" type="ORF">FIV46_16755</name>
</gene>
<protein>
    <submittedName>
        <fullName evidence="3">Phage major capsid protein</fullName>
    </submittedName>
</protein>
<dbReference type="Pfam" id="PF05065">
    <property type="entry name" value="Phage_capsid"/>
    <property type="match status" value="1"/>
</dbReference>
<comment type="caution">
    <text evidence="3">The sequence shown here is derived from an EMBL/GenBank/DDBJ whole genome shotgun (WGS) entry which is preliminary data.</text>
</comment>